<feature type="region of interest" description="Disordered" evidence="1">
    <location>
        <begin position="26"/>
        <end position="49"/>
    </location>
</feature>
<feature type="compositionally biased region" description="Acidic residues" evidence="1">
    <location>
        <begin position="123"/>
        <end position="136"/>
    </location>
</feature>
<feature type="compositionally biased region" description="Basic and acidic residues" evidence="1">
    <location>
        <begin position="106"/>
        <end position="116"/>
    </location>
</feature>
<dbReference type="Proteomes" id="UP001530315">
    <property type="component" value="Unassembled WGS sequence"/>
</dbReference>
<evidence type="ECO:0000313" key="2">
    <source>
        <dbReference type="EMBL" id="KAL3763085.1"/>
    </source>
</evidence>
<name>A0ABD3MG42_9STRA</name>
<reference evidence="2 3" key="1">
    <citation type="submission" date="2024-10" db="EMBL/GenBank/DDBJ databases">
        <title>Updated reference genomes for cyclostephanoid diatoms.</title>
        <authorList>
            <person name="Roberts W.R."/>
            <person name="Alverson A.J."/>
        </authorList>
    </citation>
    <scope>NUCLEOTIDE SEQUENCE [LARGE SCALE GENOMIC DNA]</scope>
    <source>
        <strain evidence="2 3">AJA276-08</strain>
    </source>
</reference>
<proteinExistence type="predicted"/>
<dbReference type="EMBL" id="JALLAZ020001812">
    <property type="protein sequence ID" value="KAL3763085.1"/>
    <property type="molecule type" value="Genomic_DNA"/>
</dbReference>
<accession>A0ABD3MG42</accession>
<feature type="compositionally biased region" description="Acidic residues" evidence="1">
    <location>
        <begin position="33"/>
        <end position="43"/>
    </location>
</feature>
<protein>
    <submittedName>
        <fullName evidence="2">Uncharacterized protein</fullName>
    </submittedName>
</protein>
<sequence length="729" mass="81701">MRIRSACNRRVGQRPPNYQLRRSLLAVRRNGNNDDDGDDDVAPDPDNGPAMLRRALEVAAAAIDASVDVSDDEDVSFLPGPEPVFRLKKGKSENESSLGSNVRRNRLNDHGNERHKLGSYGDSSDEEGESSDDESVTSDIAVLLHESSENSDPSSQLWESYPRHTDDSDGSDEDGDNNAADGRVNIPISWLRSGFMLSKCGNGLAMSAPPDDEWDRTHRQSSAFPILRDGELKGTKSLFPYNCKGVSALLSIVTALLYSGASIRGGTTVACDVDRVPFDDLTLDQRKREFDPRLTDALSSLIFVAAQAGSRCCKKRLQAFDRQWARCRKKRHVSPEEEASYTMRRLLLQRQARVCHVCWWETDATTGNITMFPEGRNPKDVNLKLSSTNIHDIKSYVKTNLRSFKAPGGCALLLETILRCHGPFATFPQTLLLNCKCSESLNVIETRAKNKSGSIMTVPEDHDCMTVELLSLLLTGHARSNYLDWSSDMFGIGLLHMNTNGQNKLNTRLLRPIKPIWICLGDLGYSTLFVDVNTFIGSTNSLDDPGERSGFRVITSMHEEEPYHLSRQNQPVRIPNIGSDSEEEGRTVTDSISSRFHLQLKRDAAMPWTIDGNFHSVFPSSRDNPGGISPVLKPINDDELQSVTFHPEDEKYYPGQYRRWRFQFSGDNTTLPSRVPTADAEWIPFYRLHGRQRLIIEMKIAPRICAIVRSRWPLAIVRDFVPTGKFPIV</sequence>
<organism evidence="2 3">
    <name type="scientific">Stephanodiscus triporus</name>
    <dbReference type="NCBI Taxonomy" id="2934178"/>
    <lineage>
        <taxon>Eukaryota</taxon>
        <taxon>Sar</taxon>
        <taxon>Stramenopiles</taxon>
        <taxon>Ochrophyta</taxon>
        <taxon>Bacillariophyta</taxon>
        <taxon>Coscinodiscophyceae</taxon>
        <taxon>Thalassiosirophycidae</taxon>
        <taxon>Stephanodiscales</taxon>
        <taxon>Stephanodiscaceae</taxon>
        <taxon>Stephanodiscus</taxon>
    </lineage>
</organism>
<keyword evidence="3" id="KW-1185">Reference proteome</keyword>
<evidence type="ECO:0000313" key="3">
    <source>
        <dbReference type="Proteomes" id="UP001530315"/>
    </source>
</evidence>
<dbReference type="AlphaFoldDB" id="A0ABD3MG42"/>
<evidence type="ECO:0000256" key="1">
    <source>
        <dbReference type="SAM" id="MobiDB-lite"/>
    </source>
</evidence>
<gene>
    <name evidence="2" type="ORF">ACHAW5_010713</name>
</gene>
<feature type="region of interest" description="Disordered" evidence="1">
    <location>
        <begin position="68"/>
        <end position="182"/>
    </location>
</feature>
<comment type="caution">
    <text evidence="2">The sequence shown here is derived from an EMBL/GenBank/DDBJ whole genome shotgun (WGS) entry which is preliminary data.</text>
</comment>